<name>A0A813DA46_POLGL</name>
<proteinExistence type="predicted"/>
<reference evidence="1" key="1">
    <citation type="submission" date="2021-02" db="EMBL/GenBank/DDBJ databases">
        <authorList>
            <person name="Dougan E. K."/>
            <person name="Rhodes N."/>
            <person name="Thang M."/>
            <person name="Chan C."/>
        </authorList>
    </citation>
    <scope>NUCLEOTIDE SEQUENCE</scope>
</reference>
<evidence type="ECO:0000313" key="1">
    <source>
        <dbReference type="EMBL" id="CAE8585478.1"/>
    </source>
</evidence>
<protein>
    <submittedName>
        <fullName evidence="1">Uncharacterized protein</fullName>
    </submittedName>
</protein>
<dbReference type="Gene3D" id="3.90.1410.10">
    <property type="entry name" value="set domain protein methyltransferase, domain 1"/>
    <property type="match status" value="1"/>
</dbReference>
<dbReference type="Proteomes" id="UP000654075">
    <property type="component" value="Unassembled WGS sequence"/>
</dbReference>
<gene>
    <name evidence="1" type="ORF">PGLA1383_LOCUS4386</name>
</gene>
<dbReference type="AlphaFoldDB" id="A0A813DA46"/>
<feature type="non-terminal residue" evidence="1">
    <location>
        <position position="359"/>
    </location>
</feature>
<comment type="caution">
    <text evidence="1">The sequence shown here is derived from an EMBL/GenBank/DDBJ whole genome shotgun (WGS) entry which is preliminary data.</text>
</comment>
<evidence type="ECO:0000313" key="2">
    <source>
        <dbReference type="Proteomes" id="UP000654075"/>
    </source>
</evidence>
<organism evidence="1 2">
    <name type="scientific">Polarella glacialis</name>
    <name type="common">Dinoflagellate</name>
    <dbReference type="NCBI Taxonomy" id="89957"/>
    <lineage>
        <taxon>Eukaryota</taxon>
        <taxon>Sar</taxon>
        <taxon>Alveolata</taxon>
        <taxon>Dinophyceae</taxon>
        <taxon>Suessiales</taxon>
        <taxon>Suessiaceae</taxon>
        <taxon>Polarella</taxon>
    </lineage>
</organism>
<dbReference type="InterPro" id="IPR046341">
    <property type="entry name" value="SET_dom_sf"/>
</dbReference>
<dbReference type="SUPFAM" id="SSF82199">
    <property type="entry name" value="SET domain"/>
    <property type="match status" value="1"/>
</dbReference>
<keyword evidence="2" id="KW-1185">Reference proteome</keyword>
<dbReference type="EMBL" id="CAJNNV010001650">
    <property type="protein sequence ID" value="CAE8585478.1"/>
    <property type="molecule type" value="Genomic_DNA"/>
</dbReference>
<accession>A0A813DA46</accession>
<dbReference type="CDD" id="cd10527">
    <property type="entry name" value="SET_LSMT"/>
    <property type="match status" value="1"/>
</dbReference>
<sequence length="359" mass="38711">EKLQALQDLGFNAGDEDEDGQVALKLEFDFELPGGQASGVRSAAQRLADAMQVLVLTDLELCFWPPAASEAEAQDALKQLVPCSRRRALLAARRALGDSIRSAESAGLEASAALSELLREVQALLDEFCAPPSWRLAARPDPVEKQPSPCEEGDRAAPGLGGGTWARHSLCSRELPGRGYGLFAAEAIPGGEELLRVPEDLLLNIFTALQSQHFGRAARLLLAEGLHVEAVTMIFAIAEHRRCRETSSSSATPESPWVDLLARAPKLEDVTLLMAWPVEAVAALGSEQVSSFVKEALLSLWSLSREVSLAVQSLPEEVQASLGGLIGFDDLLWARGLFDSRAVSAEIKHVWLCSTWLVS</sequence>